<proteinExistence type="predicted"/>
<keyword evidence="1" id="KW-0732">Signal</keyword>
<feature type="signal peptide" evidence="1">
    <location>
        <begin position="1"/>
        <end position="16"/>
    </location>
</feature>
<protein>
    <submittedName>
        <fullName evidence="2">Uncharacterized protein</fullName>
    </submittedName>
</protein>
<accession>A0AA39T1C1</accession>
<organism evidence="2 3">
    <name type="scientific">Immersiella caudata</name>
    <dbReference type="NCBI Taxonomy" id="314043"/>
    <lineage>
        <taxon>Eukaryota</taxon>
        <taxon>Fungi</taxon>
        <taxon>Dikarya</taxon>
        <taxon>Ascomycota</taxon>
        <taxon>Pezizomycotina</taxon>
        <taxon>Sordariomycetes</taxon>
        <taxon>Sordariomycetidae</taxon>
        <taxon>Sordariales</taxon>
        <taxon>Lasiosphaeriaceae</taxon>
        <taxon>Immersiella</taxon>
    </lineage>
</organism>
<evidence type="ECO:0000313" key="2">
    <source>
        <dbReference type="EMBL" id="KAK0610876.1"/>
    </source>
</evidence>
<dbReference type="AlphaFoldDB" id="A0AA39T1C1"/>
<evidence type="ECO:0000256" key="1">
    <source>
        <dbReference type="SAM" id="SignalP"/>
    </source>
</evidence>
<comment type="caution">
    <text evidence="2">The sequence shown here is derived from an EMBL/GenBank/DDBJ whole genome shotgun (WGS) entry which is preliminary data.</text>
</comment>
<reference evidence="2" key="1">
    <citation type="submission" date="2023-06" db="EMBL/GenBank/DDBJ databases">
        <title>Genome-scale phylogeny and comparative genomics of the fungal order Sordariales.</title>
        <authorList>
            <consortium name="Lawrence Berkeley National Laboratory"/>
            <person name="Hensen N."/>
            <person name="Bonometti L."/>
            <person name="Westerberg I."/>
            <person name="Brannstrom I.O."/>
            <person name="Guillou S."/>
            <person name="Cros-Aarteil S."/>
            <person name="Calhoun S."/>
            <person name="Haridas S."/>
            <person name="Kuo A."/>
            <person name="Mondo S."/>
            <person name="Pangilinan J."/>
            <person name="Riley R."/>
            <person name="Labutti K."/>
            <person name="Andreopoulos B."/>
            <person name="Lipzen A."/>
            <person name="Chen C."/>
            <person name="Yanf M."/>
            <person name="Daum C."/>
            <person name="Ng V."/>
            <person name="Clum A."/>
            <person name="Steindorff A."/>
            <person name="Ohm R."/>
            <person name="Martin F."/>
            <person name="Silar P."/>
            <person name="Natvig D."/>
            <person name="Lalanne C."/>
            <person name="Gautier V."/>
            <person name="Ament-Velasquez S.L."/>
            <person name="Kruys A."/>
            <person name="Hutchinson M.I."/>
            <person name="Powell A.J."/>
            <person name="Barry K."/>
            <person name="Miller A.N."/>
            <person name="Grigoriev I.V."/>
            <person name="Debuchy R."/>
            <person name="Gladieux P."/>
            <person name="Thoren M.H."/>
            <person name="Johannesson H."/>
        </authorList>
    </citation>
    <scope>NUCLEOTIDE SEQUENCE</scope>
    <source>
        <strain evidence="2">CBS 606.72</strain>
    </source>
</reference>
<dbReference type="Proteomes" id="UP001175000">
    <property type="component" value="Unassembled WGS sequence"/>
</dbReference>
<feature type="chain" id="PRO_5041247401" evidence="1">
    <location>
        <begin position="17"/>
        <end position="137"/>
    </location>
</feature>
<name>A0AA39T1C1_9PEZI</name>
<dbReference type="EMBL" id="JAULSU010000007">
    <property type="protein sequence ID" value="KAK0610876.1"/>
    <property type="molecule type" value="Genomic_DNA"/>
</dbReference>
<evidence type="ECO:0000313" key="3">
    <source>
        <dbReference type="Proteomes" id="UP001175000"/>
    </source>
</evidence>
<keyword evidence="3" id="KW-1185">Reference proteome</keyword>
<sequence length="137" mass="14641">MHPILALTTLAGLATALPATGTTPTAALSPVIHPRGACQSRYTTHDYCHWFCSDCTRGGGRDWGCIQLICVEGCKAAIGYDNGGECKSHWNDGGTWAFKCTHGSDGTFGMSRWKMKEMGLNCWGGGGAAGEEFWCQC</sequence>
<gene>
    <name evidence="2" type="ORF">B0T14DRAFT_500078</name>
</gene>